<feature type="transmembrane region" description="Helical" evidence="1">
    <location>
        <begin position="41"/>
        <end position="63"/>
    </location>
</feature>
<evidence type="ECO:0000313" key="2">
    <source>
        <dbReference type="EMBL" id="MBK1727292.1"/>
    </source>
</evidence>
<protein>
    <submittedName>
        <fullName evidence="2">Small multidrug efflux protein - like protein</fullName>
    </submittedName>
</protein>
<dbReference type="Proteomes" id="UP000738126">
    <property type="component" value="Unassembled WGS sequence"/>
</dbReference>
<dbReference type="InterPro" id="IPR009577">
    <property type="entry name" value="Sm_multidrug_ex"/>
</dbReference>
<keyword evidence="3" id="KW-1185">Reference proteome</keyword>
<keyword evidence="1" id="KW-0472">Membrane</keyword>
<feature type="transmembrane region" description="Helical" evidence="1">
    <location>
        <begin position="119"/>
        <end position="139"/>
    </location>
</feature>
<dbReference type="Pfam" id="PF06695">
    <property type="entry name" value="Sm_multidrug_ex"/>
    <property type="match status" value="1"/>
</dbReference>
<organism evidence="2 3">
    <name type="scientific">Halorhodospira neutriphila</name>
    <dbReference type="NCBI Taxonomy" id="168379"/>
    <lineage>
        <taxon>Bacteria</taxon>
        <taxon>Pseudomonadati</taxon>
        <taxon>Pseudomonadota</taxon>
        <taxon>Gammaproteobacteria</taxon>
        <taxon>Chromatiales</taxon>
        <taxon>Ectothiorhodospiraceae</taxon>
        <taxon>Halorhodospira</taxon>
    </lineage>
</organism>
<evidence type="ECO:0000256" key="1">
    <source>
        <dbReference type="SAM" id="Phobius"/>
    </source>
</evidence>
<reference evidence="2 3" key="1">
    <citation type="journal article" date="2020" name="Microorganisms">
        <title>Osmotic Adaptation and Compatible Solute Biosynthesis of Phototrophic Bacteria as Revealed from Genome Analyses.</title>
        <authorList>
            <person name="Imhoff J.F."/>
            <person name="Rahn T."/>
            <person name="Kunzel S."/>
            <person name="Keller A."/>
            <person name="Neulinger S.C."/>
        </authorList>
    </citation>
    <scope>NUCLEOTIDE SEQUENCE [LARGE SCALE GENOMIC DNA]</scope>
    <source>
        <strain evidence="2 3">DSM 15116</strain>
    </source>
</reference>
<comment type="caution">
    <text evidence="2">The sequence shown here is derived from an EMBL/GenBank/DDBJ whole genome shotgun (WGS) entry which is preliminary data.</text>
</comment>
<feature type="transmembrane region" description="Helical" evidence="1">
    <location>
        <begin position="84"/>
        <end position="107"/>
    </location>
</feature>
<dbReference type="EMBL" id="NRSH01000124">
    <property type="protein sequence ID" value="MBK1727292.1"/>
    <property type="molecule type" value="Genomic_DNA"/>
</dbReference>
<feature type="transmembrane region" description="Helical" evidence="1">
    <location>
        <begin position="12"/>
        <end position="35"/>
    </location>
</feature>
<accession>A0ABS1E7U9</accession>
<keyword evidence="1" id="KW-0812">Transmembrane</keyword>
<sequence length="142" mass="15337">MVVETAIELGLVFVLAATPWIELVVVIPAGAAMGLPTLPVTATAFIGNALPVLAIVALFRWWERRRGPVRRRWGPRARRVWRRYGLPGLALLAPVVTGIHMASVMALALGTPRRRTVQWMVASLAGWAAVTGALTALGIEQL</sequence>
<proteinExistence type="predicted"/>
<keyword evidence="1" id="KW-1133">Transmembrane helix</keyword>
<dbReference type="RefSeq" id="WP_200260276.1">
    <property type="nucleotide sequence ID" value="NZ_NRSH01000124.1"/>
</dbReference>
<evidence type="ECO:0000313" key="3">
    <source>
        <dbReference type="Proteomes" id="UP000738126"/>
    </source>
</evidence>
<gene>
    <name evidence="2" type="ORF">CKO13_09740</name>
</gene>
<name>A0ABS1E7U9_9GAMM</name>